<sequence length="336" mass="36484">MLFRDTVRYAIHFTAQYPREKADSAYVGCIARQTENLLRWITQHITANRQATPSSTATATATAMGSEPQIRPALPMNGPPKNAPQHAAPPVIMPALQMETKTKHIRDPHSSLQVPGYETESSQDNENEKSGEDETSDREGLGVERNGGETFGTEQEEEIRQGAGEVLPDVGFLGGRAGPRADDKDTEESSERDLPGSEDYDSESSATESDEDAQKHADEALPDVRLIGGSNDDKVDDGDPEESCQSDLPGKHSETSDATHDCQGNTEPVTEERGEQEMGDAQQADDDDDGSSMDTASDISDRPQGIRSWIPNHVEEALSEGTSAQSVEPVEHWPPD</sequence>
<feature type="compositionally biased region" description="Basic and acidic residues" evidence="1">
    <location>
        <begin position="126"/>
        <end position="142"/>
    </location>
</feature>
<feature type="region of interest" description="Disordered" evidence="1">
    <location>
        <begin position="101"/>
        <end position="336"/>
    </location>
</feature>
<name>A0A1Q5T9Q0_9EURO</name>
<keyword evidence="3" id="KW-1185">Reference proteome</keyword>
<accession>A0A1Q5T9Q0</accession>
<proteinExistence type="predicted"/>
<reference evidence="2 3" key="1">
    <citation type="submission" date="2016-10" db="EMBL/GenBank/DDBJ databases">
        <title>Genome sequence of the ascomycete fungus Penicillium subrubescens.</title>
        <authorList>
            <person name="De Vries R.P."/>
            <person name="Peng M."/>
            <person name="Dilokpimol A."/>
            <person name="Hilden K."/>
            <person name="Makela M.R."/>
            <person name="Grigoriev I."/>
            <person name="Riley R."/>
            <person name="Granchi Z."/>
        </authorList>
    </citation>
    <scope>NUCLEOTIDE SEQUENCE [LARGE SCALE GENOMIC DNA]</scope>
    <source>
        <strain evidence="2 3">CBS 132785</strain>
    </source>
</reference>
<protein>
    <submittedName>
        <fullName evidence="2">Uncharacterized protein</fullName>
    </submittedName>
</protein>
<evidence type="ECO:0000313" key="3">
    <source>
        <dbReference type="Proteomes" id="UP000186955"/>
    </source>
</evidence>
<dbReference type="Proteomes" id="UP000186955">
    <property type="component" value="Unassembled WGS sequence"/>
</dbReference>
<dbReference type="EMBL" id="MNBE01000697">
    <property type="protein sequence ID" value="OKO96901.1"/>
    <property type="molecule type" value="Genomic_DNA"/>
</dbReference>
<gene>
    <name evidence="2" type="ORF">PENSUB_10455</name>
</gene>
<dbReference type="AlphaFoldDB" id="A0A1Q5T9Q0"/>
<feature type="compositionally biased region" description="Basic and acidic residues" evidence="1">
    <location>
        <begin position="179"/>
        <end position="195"/>
    </location>
</feature>
<organism evidence="2 3">
    <name type="scientific">Penicillium subrubescens</name>
    <dbReference type="NCBI Taxonomy" id="1316194"/>
    <lineage>
        <taxon>Eukaryota</taxon>
        <taxon>Fungi</taxon>
        <taxon>Dikarya</taxon>
        <taxon>Ascomycota</taxon>
        <taxon>Pezizomycotina</taxon>
        <taxon>Eurotiomycetes</taxon>
        <taxon>Eurotiomycetidae</taxon>
        <taxon>Eurotiales</taxon>
        <taxon>Aspergillaceae</taxon>
        <taxon>Penicillium</taxon>
    </lineage>
</organism>
<evidence type="ECO:0000256" key="1">
    <source>
        <dbReference type="SAM" id="MobiDB-lite"/>
    </source>
</evidence>
<comment type="caution">
    <text evidence="2">The sequence shown here is derived from an EMBL/GenBank/DDBJ whole genome shotgun (WGS) entry which is preliminary data.</text>
</comment>
<feature type="compositionally biased region" description="Acidic residues" evidence="1">
    <location>
        <begin position="234"/>
        <end position="244"/>
    </location>
</feature>
<feature type="compositionally biased region" description="Basic and acidic residues" evidence="1">
    <location>
        <begin position="249"/>
        <end position="260"/>
    </location>
</feature>
<evidence type="ECO:0000313" key="2">
    <source>
        <dbReference type="EMBL" id="OKO96901.1"/>
    </source>
</evidence>